<dbReference type="InterPro" id="IPR042196">
    <property type="entry name" value="FHIPEP_4"/>
</dbReference>
<feature type="transmembrane region" description="Helical" evidence="7">
    <location>
        <begin position="36"/>
        <end position="54"/>
    </location>
</feature>
<dbReference type="InterPro" id="IPR006301">
    <property type="entry name" value="FlhA"/>
</dbReference>
<evidence type="ECO:0000256" key="6">
    <source>
        <dbReference type="ARBA" id="ARBA00023136"/>
    </source>
</evidence>
<comment type="function">
    <text evidence="7">Required for formation of the rod structure of the flagellar apparatus. Together with FliI and FliH, may constitute the export apparatus of flagellin.</text>
</comment>
<name>A0A0M3DJ93_9FIRM</name>
<evidence type="ECO:0000313" key="9">
    <source>
        <dbReference type="Proteomes" id="UP000034407"/>
    </source>
</evidence>
<dbReference type="PANTHER" id="PTHR30161:SF1">
    <property type="entry name" value="FLAGELLAR BIOSYNTHESIS PROTEIN FLHA-RELATED"/>
    <property type="match status" value="1"/>
</dbReference>
<keyword evidence="4 7" id="KW-0812">Transmembrane</keyword>
<keyword evidence="5 7" id="KW-1133">Transmembrane helix</keyword>
<keyword evidence="7" id="KW-1006">Bacterial flagellum protein export</keyword>
<comment type="subcellular location">
    <subcellularLocation>
        <location evidence="1 7">Cell membrane</location>
        <topology evidence="1 7">Multi-pass membrane protein</topology>
    </subcellularLocation>
</comment>
<dbReference type="Gene3D" id="3.40.30.60">
    <property type="entry name" value="FHIPEP family, domain 1"/>
    <property type="match status" value="1"/>
</dbReference>
<feature type="transmembrane region" description="Helical" evidence="7">
    <location>
        <begin position="270"/>
        <end position="290"/>
    </location>
</feature>
<dbReference type="InterPro" id="IPR042193">
    <property type="entry name" value="FHIPEP_3"/>
</dbReference>
<sequence>MEKLGLKKRTDILVGFGIIGIILMIIIPLPPFLLDIMLAINIGLSVLILLMTIFSTSILELSIFPTILLVTTLFRLGLNISSTRLILGQGYAGNVIESFGSFVVGGNYVVGIIIFLIIVIIQFVVITNGSSRVSEVSARFTLDAMPGKQMSIDADLNAGAIDEKTARKRRTELQQEAEFYGSMDGASKFVKGDAIAGIIITTINILAGIVIGVVMLNMDFMESIQTYTRLTIGDGLVSQVPALIISTSAGILVTKVNGDENFSTQLGKQLISIPKAVIMAGIVLVLLGLLPGLPKLSFFTLGAGAIFIGYTLKKEEKEAEEEALYEVEAAPTAEESLENAEDVSSLLNVEPIEIEIGYGIIPLADESSGGDLLQRIVSVRRQCAIDMGIIVHPIRIRDNLQLNPNQYTIKIKGIPVTTYELMPNMLLCMNPMGMDVDLDGISTKEPTFGLDALWIEKDKAEEAELYGFTVVDPTTILVTHLLETIKSKSHELMGRQEVKAIIDATREKYSAVVEELIPDLMTLGEVQKVFQNLLKEKVSIKDRVTILETLADNARNTKDLELLTEYVRMAMSRSICLELIDENNSIVVTTLSMEIENLVANSLQRSVNGTYPAIDPETTNKIFKGIQSTIESMNFNNNRPIVLVSPKIRAPFRKLVEMVFTNLTILSLNEIPNDVQIKSQGVINI</sequence>
<keyword evidence="8" id="KW-0966">Cell projection</keyword>
<organism evidence="8 9">
    <name type="scientific">Paraclostridium benzoelyticum</name>
    <dbReference type="NCBI Taxonomy" id="1629550"/>
    <lineage>
        <taxon>Bacteria</taxon>
        <taxon>Bacillati</taxon>
        <taxon>Bacillota</taxon>
        <taxon>Clostridia</taxon>
        <taxon>Peptostreptococcales</taxon>
        <taxon>Peptostreptococcaceae</taxon>
        <taxon>Paraclostridium</taxon>
    </lineage>
</organism>
<evidence type="ECO:0000256" key="5">
    <source>
        <dbReference type="ARBA" id="ARBA00022989"/>
    </source>
</evidence>
<dbReference type="Proteomes" id="UP000034407">
    <property type="component" value="Unassembled WGS sequence"/>
</dbReference>
<dbReference type="InterPro" id="IPR001712">
    <property type="entry name" value="T3SS_FHIPEP"/>
</dbReference>
<keyword evidence="7" id="KW-1005">Bacterial flagellum biogenesis</keyword>
<keyword evidence="7" id="KW-0813">Transport</keyword>
<feature type="transmembrane region" description="Helical" evidence="7">
    <location>
        <begin position="61"/>
        <end position="78"/>
    </location>
</feature>
<keyword evidence="8" id="KW-0969">Cilium</keyword>
<feature type="transmembrane region" description="Helical" evidence="7">
    <location>
        <begin position="12"/>
        <end position="30"/>
    </location>
</feature>
<dbReference type="NCBIfam" id="TIGR01398">
    <property type="entry name" value="FlhA"/>
    <property type="match status" value="1"/>
</dbReference>
<evidence type="ECO:0000256" key="2">
    <source>
        <dbReference type="ARBA" id="ARBA00008835"/>
    </source>
</evidence>
<keyword evidence="8" id="KW-0282">Flagellum</keyword>
<feature type="transmembrane region" description="Helical" evidence="7">
    <location>
        <begin position="98"/>
        <end position="125"/>
    </location>
</feature>
<dbReference type="PANTHER" id="PTHR30161">
    <property type="entry name" value="FLAGELLAR EXPORT PROTEIN, MEMBRANE FLHA SUBUNIT-RELATED"/>
    <property type="match status" value="1"/>
</dbReference>
<dbReference type="GO" id="GO:0005886">
    <property type="term" value="C:plasma membrane"/>
    <property type="evidence" value="ECO:0007669"/>
    <property type="project" value="UniProtKB-SubCell"/>
</dbReference>
<evidence type="ECO:0000256" key="7">
    <source>
        <dbReference type="RuleBase" id="RU364093"/>
    </source>
</evidence>
<gene>
    <name evidence="7 8" type="primary">flhA</name>
    <name evidence="8" type="ORF">VN21_02070</name>
</gene>
<reference evidence="8 9" key="1">
    <citation type="submission" date="2015-04" db="EMBL/GenBank/DDBJ databases">
        <title>Microcin producing Clostridium sp. JC272T.</title>
        <authorList>
            <person name="Jyothsna T."/>
            <person name="Sasikala C."/>
            <person name="Ramana C."/>
        </authorList>
    </citation>
    <scope>NUCLEOTIDE SEQUENCE [LARGE SCALE GENOMIC DNA]</scope>
    <source>
        <strain evidence="8 9">JC272</strain>
    </source>
</reference>
<dbReference type="PATRIC" id="fig|1629550.3.peg.3073"/>
<proteinExistence type="inferred from homology"/>
<dbReference type="InterPro" id="IPR025505">
    <property type="entry name" value="FHIPEP_CS"/>
</dbReference>
<accession>A0A0M3DJ93</accession>
<dbReference type="PIRSF" id="PIRSF005419">
    <property type="entry name" value="FlhA"/>
    <property type="match status" value="1"/>
</dbReference>
<protein>
    <recommendedName>
        <fullName evidence="7">Flagellar biosynthesis protein FlhA</fullName>
    </recommendedName>
</protein>
<keyword evidence="6 7" id="KW-0472">Membrane</keyword>
<keyword evidence="7" id="KW-0653">Protein transport</keyword>
<dbReference type="Gene3D" id="1.10.8.540">
    <property type="entry name" value="FHIPEP family, domain 3"/>
    <property type="match status" value="1"/>
</dbReference>
<dbReference type="PROSITE" id="PS00994">
    <property type="entry name" value="FHIPEP"/>
    <property type="match status" value="1"/>
</dbReference>
<keyword evidence="9" id="KW-1185">Reference proteome</keyword>
<evidence type="ECO:0000256" key="1">
    <source>
        <dbReference type="ARBA" id="ARBA00004651"/>
    </source>
</evidence>
<comment type="caution">
    <text evidence="8">The sequence shown here is derived from an EMBL/GenBank/DDBJ whole genome shotgun (WGS) entry which is preliminary data.</text>
</comment>
<dbReference type="Pfam" id="PF00771">
    <property type="entry name" value="FHIPEP"/>
    <property type="match status" value="1"/>
</dbReference>
<comment type="similarity">
    <text evidence="2 7">Belongs to the FHIPEP (flagella/HR/invasion proteins export pore) family.</text>
</comment>
<dbReference type="GO" id="GO:0044780">
    <property type="term" value="P:bacterial-type flagellum assembly"/>
    <property type="evidence" value="ECO:0007669"/>
    <property type="project" value="InterPro"/>
</dbReference>
<dbReference type="OrthoDB" id="9759185at2"/>
<evidence type="ECO:0000256" key="4">
    <source>
        <dbReference type="ARBA" id="ARBA00022692"/>
    </source>
</evidence>
<dbReference type="PRINTS" id="PR00949">
    <property type="entry name" value="TYPE3IMAPROT"/>
</dbReference>
<evidence type="ECO:0000313" key="8">
    <source>
        <dbReference type="EMBL" id="KKY02650.1"/>
    </source>
</evidence>
<evidence type="ECO:0000256" key="3">
    <source>
        <dbReference type="ARBA" id="ARBA00022475"/>
    </source>
</evidence>
<feature type="transmembrane region" description="Helical" evidence="7">
    <location>
        <begin position="194"/>
        <end position="216"/>
    </location>
</feature>
<dbReference type="GO" id="GO:0009306">
    <property type="term" value="P:protein secretion"/>
    <property type="evidence" value="ECO:0007669"/>
    <property type="project" value="InterPro"/>
</dbReference>
<keyword evidence="3 7" id="KW-1003">Cell membrane</keyword>
<dbReference type="Gene3D" id="3.40.50.12790">
    <property type="entry name" value="FHIPEP family, domain 4"/>
    <property type="match status" value="1"/>
</dbReference>
<dbReference type="EMBL" id="LBBT01000038">
    <property type="protein sequence ID" value="KKY02650.1"/>
    <property type="molecule type" value="Genomic_DNA"/>
</dbReference>
<dbReference type="AlphaFoldDB" id="A0A0M3DJ93"/>
<dbReference type="InterPro" id="IPR042194">
    <property type="entry name" value="FHIPEP_1"/>
</dbReference>
<feature type="transmembrane region" description="Helical" evidence="7">
    <location>
        <begin position="236"/>
        <end position="258"/>
    </location>
</feature>
<dbReference type="RefSeq" id="WP_046821809.1">
    <property type="nucleotide sequence ID" value="NZ_JBCLWQ010000002.1"/>
</dbReference>